<evidence type="ECO:0000313" key="2">
    <source>
        <dbReference type="EMBL" id="MBE9077131.1"/>
    </source>
</evidence>
<dbReference type="RefSeq" id="WP_193905790.1">
    <property type="nucleotide sequence ID" value="NZ_JADEXG010000012.1"/>
</dbReference>
<evidence type="ECO:0000259" key="1">
    <source>
        <dbReference type="Pfam" id="PF05368"/>
    </source>
</evidence>
<accession>A0A8J7AMN3</accession>
<dbReference type="AlphaFoldDB" id="A0A8J7AMN3"/>
<keyword evidence="3" id="KW-1185">Reference proteome</keyword>
<dbReference type="EMBL" id="JADEXG010000012">
    <property type="protein sequence ID" value="MBE9077131.1"/>
    <property type="molecule type" value="Genomic_DNA"/>
</dbReference>
<proteinExistence type="predicted"/>
<gene>
    <name evidence="2" type="ORF">IQ241_07445</name>
</gene>
<evidence type="ECO:0000313" key="3">
    <source>
        <dbReference type="Proteomes" id="UP000636505"/>
    </source>
</evidence>
<dbReference type="SUPFAM" id="SSF51735">
    <property type="entry name" value="NAD(P)-binding Rossmann-fold domains"/>
    <property type="match status" value="1"/>
</dbReference>
<dbReference type="CDD" id="cd05269">
    <property type="entry name" value="TMR_SDR_a"/>
    <property type="match status" value="1"/>
</dbReference>
<feature type="domain" description="NmrA-like" evidence="1">
    <location>
        <begin position="2"/>
        <end position="251"/>
    </location>
</feature>
<protein>
    <submittedName>
        <fullName evidence="2">SDR family oxidoreductase</fullName>
    </submittedName>
</protein>
<dbReference type="InterPro" id="IPR051604">
    <property type="entry name" value="Ergot_Alk_Oxidoreductase"/>
</dbReference>
<comment type="caution">
    <text evidence="2">The sequence shown here is derived from an EMBL/GenBank/DDBJ whole genome shotgun (WGS) entry which is preliminary data.</text>
</comment>
<sequence>MILVTGATGNNGLEILKRLASQNVQARAMVRDRNRAKAIADLGFEMVEADFDRPETLPSALVRVDRAFLVTNSTEHAEAQQLAFVDAAQQSGVKHIVKLSQFAADAHSPVRFLRYHAVVESAIQATQMAYTFLRPNLFMQGLLNFRSLIVEQNTFYAAIGDAKVSVVDIRDIADVAVAALTEAGHEGKIYDLTGSQALTHTEMAEYLSAALKRQIAFVDIPPEQMREAMVGFGMPAWQADGLIEDYAHYRRNEAAAIASGIEDATGKAPRQFKDFARDYATVFS</sequence>
<dbReference type="PANTHER" id="PTHR43162">
    <property type="match status" value="1"/>
</dbReference>
<dbReference type="Gene3D" id="3.90.25.10">
    <property type="entry name" value="UDP-galactose 4-epimerase, domain 1"/>
    <property type="match status" value="1"/>
</dbReference>
<dbReference type="Gene3D" id="3.40.50.720">
    <property type="entry name" value="NAD(P)-binding Rossmann-like Domain"/>
    <property type="match status" value="1"/>
</dbReference>
<dbReference type="InterPro" id="IPR008030">
    <property type="entry name" value="NmrA-like"/>
</dbReference>
<dbReference type="InterPro" id="IPR036291">
    <property type="entry name" value="NAD(P)-bd_dom_sf"/>
</dbReference>
<reference evidence="2" key="1">
    <citation type="submission" date="2020-10" db="EMBL/GenBank/DDBJ databases">
        <authorList>
            <person name="Castelo-Branco R."/>
            <person name="Eusebio N."/>
            <person name="Adriana R."/>
            <person name="Vieira A."/>
            <person name="Brugerolle De Fraissinette N."/>
            <person name="Rezende De Castro R."/>
            <person name="Schneider M.P."/>
            <person name="Vasconcelos V."/>
            <person name="Leao P.N."/>
        </authorList>
    </citation>
    <scope>NUCLEOTIDE SEQUENCE</scope>
    <source>
        <strain evidence="2">LEGE 07310</strain>
    </source>
</reference>
<dbReference type="Pfam" id="PF05368">
    <property type="entry name" value="NmrA"/>
    <property type="match status" value="1"/>
</dbReference>
<name>A0A8J7AMN3_9CYAN</name>
<dbReference type="Proteomes" id="UP000636505">
    <property type="component" value="Unassembled WGS sequence"/>
</dbReference>
<dbReference type="PANTHER" id="PTHR43162:SF1">
    <property type="entry name" value="PRESTALK A DIFFERENTIATION PROTEIN A"/>
    <property type="match status" value="1"/>
</dbReference>
<organism evidence="2 3">
    <name type="scientific">Vasconcelosia minhoensis LEGE 07310</name>
    <dbReference type="NCBI Taxonomy" id="915328"/>
    <lineage>
        <taxon>Bacteria</taxon>
        <taxon>Bacillati</taxon>
        <taxon>Cyanobacteriota</taxon>
        <taxon>Cyanophyceae</taxon>
        <taxon>Nodosilineales</taxon>
        <taxon>Cymatolegaceae</taxon>
        <taxon>Vasconcelosia</taxon>
        <taxon>Vasconcelosia minhoensis</taxon>
    </lineage>
</organism>